<organism evidence="1">
    <name type="scientific">bioreactor metagenome</name>
    <dbReference type="NCBI Taxonomy" id="1076179"/>
    <lineage>
        <taxon>unclassified sequences</taxon>
        <taxon>metagenomes</taxon>
        <taxon>ecological metagenomes</taxon>
    </lineage>
</organism>
<comment type="caution">
    <text evidence="1">The sequence shown here is derived from an EMBL/GenBank/DDBJ whole genome shotgun (WGS) entry which is preliminary data.</text>
</comment>
<dbReference type="AlphaFoldDB" id="A0A645G368"/>
<gene>
    <name evidence="1" type="ORF">SDC9_165944</name>
</gene>
<name>A0A645G368_9ZZZZ</name>
<dbReference type="EMBL" id="VSSQ01065946">
    <property type="protein sequence ID" value="MPN18584.1"/>
    <property type="molecule type" value="Genomic_DNA"/>
</dbReference>
<sequence length="100" mass="10738">MNFLHGGQQSRCGKSHRGFCSFLVSPDPVQRGGIALLHSRQYSGILVFAFFAFSAIKGFPACLQNNSTACGKQLTGIANFNPGLIINMHRIKLGKVGLGN</sequence>
<proteinExistence type="predicted"/>
<protein>
    <submittedName>
        <fullName evidence="1">Uncharacterized protein</fullName>
    </submittedName>
</protein>
<accession>A0A645G368</accession>
<evidence type="ECO:0000313" key="1">
    <source>
        <dbReference type="EMBL" id="MPN18584.1"/>
    </source>
</evidence>
<reference evidence="1" key="1">
    <citation type="submission" date="2019-08" db="EMBL/GenBank/DDBJ databases">
        <authorList>
            <person name="Kucharzyk K."/>
            <person name="Murdoch R.W."/>
            <person name="Higgins S."/>
            <person name="Loffler F."/>
        </authorList>
    </citation>
    <scope>NUCLEOTIDE SEQUENCE</scope>
</reference>